<protein>
    <submittedName>
        <fullName evidence="2">Methyltransferase domain-containing protein</fullName>
    </submittedName>
</protein>
<dbReference type="Proteomes" id="UP000297608">
    <property type="component" value="Unassembled WGS sequence"/>
</dbReference>
<dbReference type="PANTHER" id="PTHR43464">
    <property type="entry name" value="METHYLTRANSFERASE"/>
    <property type="match status" value="1"/>
</dbReference>
<accession>A0ABY2IH14</accession>
<dbReference type="Gene3D" id="3.40.50.10320">
    <property type="entry name" value="LmbE-like"/>
    <property type="match status" value="1"/>
</dbReference>
<sequence>MVTFSHRDPGTAEQAWADTPWITNAVRLELDDLARLIVVAAHPDDETLGAGGLIAGATRRGIPVDVLVLSDGEASHPASQTHTRERLSRVRRTEVTDAVAHLAPSARLHFAGLPDGDLAENREAAARALASVLGAPPSGAEAETGGAATGIWIVAPWRDDGHPDHTLAGDVAAAGAAWADARLLEYPIWAWHWSTPDGEWPLDLIRRFELSSEDHVRKSQALALHRSQVRPLSDRPGDEAVVPPEMAAHFARGFEIFVDRTAAEAPPPDVPGMATLTKSFFDGFYREARDPWGFETRWYERRKRALTLAALPRERFGTALELGCSIGVLTADLADRCDTVTAVDIAEQPLSIARERLGGRSGVSFARMTLPGEWPTGLFDLIVVSEVGYYLATVDLERFFQRCRDSLAPGGVLIACHWRHPVPEYPLSGDRVHEILATVPGLVRTVAHRESDFLLEVWQPEPARSVAQDEGLVP</sequence>
<keyword evidence="2" id="KW-0489">Methyltransferase</keyword>
<keyword evidence="3" id="KW-1185">Reference proteome</keyword>
<dbReference type="GO" id="GO:0008168">
    <property type="term" value="F:methyltransferase activity"/>
    <property type="evidence" value="ECO:0007669"/>
    <property type="project" value="UniProtKB-KW"/>
</dbReference>
<dbReference type="Gene3D" id="3.40.50.150">
    <property type="entry name" value="Vaccinia Virus protein VP39"/>
    <property type="match status" value="1"/>
</dbReference>
<dbReference type="InterPro" id="IPR008715">
    <property type="entry name" value="SAM-MeTfrase_NodS-like"/>
</dbReference>
<dbReference type="CDD" id="cd02440">
    <property type="entry name" value="AdoMet_MTases"/>
    <property type="match status" value="1"/>
</dbReference>
<dbReference type="SUPFAM" id="SSF102588">
    <property type="entry name" value="LmbE-like"/>
    <property type="match status" value="1"/>
</dbReference>
<dbReference type="Pfam" id="PF05401">
    <property type="entry name" value="NodS"/>
    <property type="match status" value="1"/>
</dbReference>
<dbReference type="EMBL" id="SOFG01000004">
    <property type="protein sequence ID" value="TFB90632.1"/>
    <property type="molecule type" value="Genomic_DNA"/>
</dbReference>
<dbReference type="GO" id="GO:0032259">
    <property type="term" value="P:methylation"/>
    <property type="evidence" value="ECO:0007669"/>
    <property type="project" value="UniProtKB-KW"/>
</dbReference>
<evidence type="ECO:0000256" key="1">
    <source>
        <dbReference type="ARBA" id="ARBA00022833"/>
    </source>
</evidence>
<dbReference type="SUPFAM" id="SSF53335">
    <property type="entry name" value="S-adenosyl-L-methionine-dependent methyltransferases"/>
    <property type="match status" value="1"/>
</dbReference>
<dbReference type="Pfam" id="PF02585">
    <property type="entry name" value="PIG-L"/>
    <property type="match status" value="1"/>
</dbReference>
<gene>
    <name evidence="2" type="ORF">E3O44_03305</name>
</gene>
<dbReference type="InterPro" id="IPR003737">
    <property type="entry name" value="GlcNAc_PI_deacetylase-related"/>
</dbReference>
<evidence type="ECO:0000313" key="2">
    <source>
        <dbReference type="EMBL" id="TFB90632.1"/>
    </source>
</evidence>
<dbReference type="InterPro" id="IPR024078">
    <property type="entry name" value="LmbE-like_dom_sf"/>
</dbReference>
<keyword evidence="2" id="KW-0808">Transferase</keyword>
<evidence type="ECO:0000313" key="3">
    <source>
        <dbReference type="Proteomes" id="UP000297608"/>
    </source>
</evidence>
<organism evidence="2 3">
    <name type="scientific">Cryobacterium algoricola</name>
    <dbReference type="NCBI Taxonomy" id="1259183"/>
    <lineage>
        <taxon>Bacteria</taxon>
        <taxon>Bacillati</taxon>
        <taxon>Actinomycetota</taxon>
        <taxon>Actinomycetes</taxon>
        <taxon>Micrococcales</taxon>
        <taxon>Microbacteriaceae</taxon>
        <taxon>Cryobacterium</taxon>
    </lineage>
</organism>
<dbReference type="InterPro" id="IPR029063">
    <property type="entry name" value="SAM-dependent_MTases_sf"/>
</dbReference>
<keyword evidence="1" id="KW-0862">Zinc</keyword>
<comment type="caution">
    <text evidence="2">The sequence shown here is derived from an EMBL/GenBank/DDBJ whole genome shotgun (WGS) entry which is preliminary data.</text>
</comment>
<name>A0ABY2IH14_9MICO</name>
<reference evidence="2 3" key="1">
    <citation type="submission" date="2019-03" db="EMBL/GenBank/DDBJ databases">
        <title>Genomics of glacier-inhabiting Cryobacterium strains.</title>
        <authorList>
            <person name="Liu Q."/>
            <person name="Xin Y.-H."/>
        </authorList>
    </citation>
    <scope>NUCLEOTIDE SEQUENCE [LARGE SCALE GENOMIC DNA]</scope>
    <source>
        <strain evidence="2 3">MDB2-B</strain>
    </source>
</reference>
<proteinExistence type="predicted"/>